<evidence type="ECO:0000256" key="4">
    <source>
        <dbReference type="ARBA" id="ARBA00022475"/>
    </source>
</evidence>
<comment type="caution">
    <text evidence="12">The sequence shown here is derived from an EMBL/GenBank/DDBJ whole genome shotgun (WGS) entry which is preliminary data.</text>
</comment>
<feature type="transmembrane region" description="Helical" evidence="10">
    <location>
        <begin position="323"/>
        <end position="341"/>
    </location>
</feature>
<dbReference type="InterPro" id="IPR011701">
    <property type="entry name" value="MFS"/>
</dbReference>
<evidence type="ECO:0000256" key="6">
    <source>
        <dbReference type="ARBA" id="ARBA00022847"/>
    </source>
</evidence>
<evidence type="ECO:0000256" key="10">
    <source>
        <dbReference type="SAM" id="Phobius"/>
    </source>
</evidence>
<feature type="domain" description="Major facilitator superfamily (MFS) profile" evidence="11">
    <location>
        <begin position="30"/>
        <end position="436"/>
    </location>
</feature>
<dbReference type="SUPFAM" id="SSF103473">
    <property type="entry name" value="MFS general substrate transporter"/>
    <property type="match status" value="1"/>
</dbReference>
<proteinExistence type="inferred from homology"/>
<dbReference type="InterPro" id="IPR005829">
    <property type="entry name" value="Sugar_transporter_CS"/>
</dbReference>
<sequence>MQPTVPVHPHKPTVQTAARSDDAAPERKRSLVGVSLGNALEGYDWAVYAVFAPFFATQVFNPADPTSALLSTFVVFGAGFLVRPFGGVLFGWWADKYGRRSSLLAAIGFATVGMLLIASVPTYDVAGIGAGAVLLVARLLQGLAHTGEVASAYTYVAEVAPARRRGLWSSAIYVSLTGAIIAATLIAALLNSTLPSDAMTSWGWRVPFIIGFTLGVVTLILRRRMPESHAFAEMVEDSPAGKPSVLGSLWRHRSSGLRVFLIMASLSALYYAWGVAGTTWAIKALGIDATEALWAGVAALTVSMIAFPFAGALSDRIGRRGNFFVFGIGVGVLAYPMDLLAQQGAVGFATAMTVMLLLFTLAGSILPALLSELFPTEVRATGIAIPYALSAVVFAGTTPYLQQWLAEHNHPEVFPAYLSIAAVVGAVVMYFTPETKGTSIMATEERRS</sequence>
<protein>
    <submittedName>
        <fullName evidence="12">MFS transporter</fullName>
    </submittedName>
</protein>
<dbReference type="PANTHER" id="PTHR43528:SF1">
    <property type="entry name" value="ALPHA-KETOGLUTARATE PERMEASE"/>
    <property type="match status" value="1"/>
</dbReference>
<dbReference type="PROSITE" id="PS00216">
    <property type="entry name" value="SUGAR_TRANSPORT_1"/>
    <property type="match status" value="1"/>
</dbReference>
<feature type="compositionally biased region" description="Low complexity" evidence="9">
    <location>
        <begin position="1"/>
        <end position="16"/>
    </location>
</feature>
<comment type="subcellular location">
    <subcellularLocation>
        <location evidence="1">Cell membrane</location>
        <topology evidence="1">Multi-pass membrane protein</topology>
    </subcellularLocation>
</comment>
<accession>A0A2G3PLR5</accession>
<gene>
    <name evidence="12" type="ORF">CSW57_10610</name>
</gene>
<feature type="region of interest" description="Disordered" evidence="9">
    <location>
        <begin position="1"/>
        <end position="23"/>
    </location>
</feature>
<reference evidence="12 13" key="1">
    <citation type="submission" date="2017-10" db="EMBL/GenBank/DDBJ databases">
        <title>The draft genome sequence of Williamsia sp. BULT 1.1 isolated from the semi-arid grassland soils from South Africa.</title>
        <authorList>
            <person name="Kabwe M.H."/>
            <person name="Govender N."/>
            <person name="Mutseka Lunga P."/>
            <person name="Vikram S."/>
            <person name="Makhalanyane T.P."/>
        </authorList>
    </citation>
    <scope>NUCLEOTIDE SEQUENCE [LARGE SCALE GENOMIC DNA]</scope>
    <source>
        <strain evidence="12 13">BULT 1.1</strain>
    </source>
</reference>
<dbReference type="Pfam" id="PF07690">
    <property type="entry name" value="MFS_1"/>
    <property type="match status" value="1"/>
</dbReference>
<evidence type="ECO:0000256" key="9">
    <source>
        <dbReference type="SAM" id="MobiDB-lite"/>
    </source>
</evidence>
<feature type="transmembrane region" description="Helical" evidence="10">
    <location>
        <begin position="347"/>
        <end position="370"/>
    </location>
</feature>
<feature type="transmembrane region" description="Helical" evidence="10">
    <location>
        <begin position="202"/>
        <end position="221"/>
    </location>
</feature>
<evidence type="ECO:0000313" key="12">
    <source>
        <dbReference type="EMBL" id="PHV66724.1"/>
    </source>
</evidence>
<keyword evidence="6" id="KW-0769">Symport</keyword>
<dbReference type="Proteomes" id="UP000225108">
    <property type="component" value="Unassembled WGS sequence"/>
</dbReference>
<evidence type="ECO:0000259" key="11">
    <source>
        <dbReference type="PROSITE" id="PS50850"/>
    </source>
</evidence>
<dbReference type="GO" id="GO:0015293">
    <property type="term" value="F:symporter activity"/>
    <property type="evidence" value="ECO:0007669"/>
    <property type="project" value="UniProtKB-KW"/>
</dbReference>
<evidence type="ECO:0000256" key="3">
    <source>
        <dbReference type="ARBA" id="ARBA00022448"/>
    </source>
</evidence>
<evidence type="ECO:0000256" key="8">
    <source>
        <dbReference type="ARBA" id="ARBA00023136"/>
    </source>
</evidence>
<dbReference type="PANTHER" id="PTHR43528">
    <property type="entry name" value="ALPHA-KETOGLUTARATE PERMEASE"/>
    <property type="match status" value="1"/>
</dbReference>
<dbReference type="InterPro" id="IPR020846">
    <property type="entry name" value="MFS_dom"/>
</dbReference>
<feature type="transmembrane region" description="Helical" evidence="10">
    <location>
        <begin position="167"/>
        <end position="190"/>
    </location>
</feature>
<dbReference type="EMBL" id="PEBD01000008">
    <property type="protein sequence ID" value="PHV66724.1"/>
    <property type="molecule type" value="Genomic_DNA"/>
</dbReference>
<evidence type="ECO:0000256" key="2">
    <source>
        <dbReference type="ARBA" id="ARBA00008240"/>
    </source>
</evidence>
<keyword evidence="4" id="KW-1003">Cell membrane</keyword>
<dbReference type="RefSeq" id="WP_099382753.1">
    <property type="nucleotide sequence ID" value="NZ_PEBD01000008.1"/>
</dbReference>
<feature type="transmembrane region" description="Helical" evidence="10">
    <location>
        <begin position="413"/>
        <end position="431"/>
    </location>
</feature>
<keyword evidence="8 10" id="KW-0472">Membrane</keyword>
<dbReference type="Gene3D" id="1.20.1250.20">
    <property type="entry name" value="MFS general substrate transporter like domains"/>
    <property type="match status" value="2"/>
</dbReference>
<feature type="transmembrane region" description="Helical" evidence="10">
    <location>
        <begin position="256"/>
        <end position="273"/>
    </location>
</feature>
<feature type="transmembrane region" description="Helical" evidence="10">
    <location>
        <begin position="382"/>
        <end position="401"/>
    </location>
</feature>
<feature type="transmembrane region" description="Helical" evidence="10">
    <location>
        <begin position="126"/>
        <end position="146"/>
    </location>
</feature>
<dbReference type="InterPro" id="IPR051084">
    <property type="entry name" value="H+-coupled_symporters"/>
</dbReference>
<feature type="transmembrane region" description="Helical" evidence="10">
    <location>
        <begin position="102"/>
        <end position="120"/>
    </location>
</feature>
<dbReference type="GO" id="GO:0005886">
    <property type="term" value="C:plasma membrane"/>
    <property type="evidence" value="ECO:0007669"/>
    <property type="project" value="UniProtKB-SubCell"/>
</dbReference>
<name>A0A2G3PLR5_WILMA</name>
<feature type="transmembrane region" description="Helical" evidence="10">
    <location>
        <begin position="293"/>
        <end position="311"/>
    </location>
</feature>
<evidence type="ECO:0000256" key="7">
    <source>
        <dbReference type="ARBA" id="ARBA00022989"/>
    </source>
</evidence>
<dbReference type="AlphaFoldDB" id="A0A2G3PLR5"/>
<keyword evidence="7 10" id="KW-1133">Transmembrane helix</keyword>
<evidence type="ECO:0000313" key="13">
    <source>
        <dbReference type="Proteomes" id="UP000225108"/>
    </source>
</evidence>
<organism evidence="12 13">
    <name type="scientific">Williamsia marianensis</name>
    <dbReference type="NCBI Taxonomy" id="85044"/>
    <lineage>
        <taxon>Bacteria</taxon>
        <taxon>Bacillati</taxon>
        <taxon>Actinomycetota</taxon>
        <taxon>Actinomycetes</taxon>
        <taxon>Mycobacteriales</taxon>
        <taxon>Nocardiaceae</taxon>
        <taxon>Williamsia</taxon>
    </lineage>
</organism>
<dbReference type="InterPro" id="IPR036259">
    <property type="entry name" value="MFS_trans_sf"/>
</dbReference>
<keyword evidence="3" id="KW-0813">Transport</keyword>
<comment type="similarity">
    <text evidence="2">Belongs to the major facilitator superfamily. Metabolite:H+ Symporter (MHS) family (TC 2.A.1.6) family.</text>
</comment>
<dbReference type="PROSITE" id="PS50850">
    <property type="entry name" value="MFS"/>
    <property type="match status" value="1"/>
</dbReference>
<feature type="transmembrane region" description="Helical" evidence="10">
    <location>
        <begin position="68"/>
        <end position="90"/>
    </location>
</feature>
<keyword evidence="5 10" id="KW-0812">Transmembrane</keyword>
<evidence type="ECO:0000256" key="5">
    <source>
        <dbReference type="ARBA" id="ARBA00022692"/>
    </source>
</evidence>
<evidence type="ECO:0000256" key="1">
    <source>
        <dbReference type="ARBA" id="ARBA00004651"/>
    </source>
</evidence>